<name>A0A194PZZ2_PAPXU</name>
<keyword evidence="2" id="KW-1185">Reference proteome</keyword>
<protein>
    <submittedName>
        <fullName evidence="1">Uncharacterized protein</fullName>
    </submittedName>
</protein>
<proteinExistence type="predicted"/>
<dbReference type="EMBL" id="KQ459582">
    <property type="protein sequence ID" value="KPI98886.1"/>
    <property type="molecule type" value="Genomic_DNA"/>
</dbReference>
<accession>A0A194PZZ2</accession>
<evidence type="ECO:0000313" key="2">
    <source>
        <dbReference type="Proteomes" id="UP000053268"/>
    </source>
</evidence>
<reference evidence="1 2" key="1">
    <citation type="journal article" date="2015" name="Nat. Commun.">
        <title>Outbred genome sequencing and CRISPR/Cas9 gene editing in butterflies.</title>
        <authorList>
            <person name="Li X."/>
            <person name="Fan D."/>
            <person name="Zhang W."/>
            <person name="Liu G."/>
            <person name="Zhang L."/>
            <person name="Zhao L."/>
            <person name="Fang X."/>
            <person name="Chen L."/>
            <person name="Dong Y."/>
            <person name="Chen Y."/>
            <person name="Ding Y."/>
            <person name="Zhao R."/>
            <person name="Feng M."/>
            <person name="Zhu Y."/>
            <person name="Feng Y."/>
            <person name="Jiang X."/>
            <person name="Zhu D."/>
            <person name="Xiang H."/>
            <person name="Feng X."/>
            <person name="Li S."/>
            <person name="Wang J."/>
            <person name="Zhang G."/>
            <person name="Kronforst M.R."/>
            <person name="Wang W."/>
        </authorList>
    </citation>
    <scope>NUCLEOTIDE SEQUENCE [LARGE SCALE GENOMIC DNA]</scope>
    <source>
        <strain evidence="1">Ya'a_city_454_Px</strain>
        <tissue evidence="1">Whole body</tissue>
    </source>
</reference>
<dbReference type="Proteomes" id="UP000053268">
    <property type="component" value="Unassembled WGS sequence"/>
</dbReference>
<organism evidence="1 2">
    <name type="scientific">Papilio xuthus</name>
    <name type="common">Asian swallowtail butterfly</name>
    <dbReference type="NCBI Taxonomy" id="66420"/>
    <lineage>
        <taxon>Eukaryota</taxon>
        <taxon>Metazoa</taxon>
        <taxon>Ecdysozoa</taxon>
        <taxon>Arthropoda</taxon>
        <taxon>Hexapoda</taxon>
        <taxon>Insecta</taxon>
        <taxon>Pterygota</taxon>
        <taxon>Neoptera</taxon>
        <taxon>Endopterygota</taxon>
        <taxon>Lepidoptera</taxon>
        <taxon>Glossata</taxon>
        <taxon>Ditrysia</taxon>
        <taxon>Papilionoidea</taxon>
        <taxon>Papilionidae</taxon>
        <taxon>Papilioninae</taxon>
        <taxon>Papilio</taxon>
    </lineage>
</organism>
<dbReference type="AlphaFoldDB" id="A0A194PZZ2"/>
<gene>
    <name evidence="1" type="ORF">RR46_10204</name>
</gene>
<sequence length="427" mass="49944">MHHRPELNLRLELSLNLNNAELDNWLGKFDEELDYRFNHDIPLQRSISLDGGIEIFNYLNTLGSDWSSASEWSLNSNDSDRMLEQYRSFEDVPASQYKMISRRASLAMGNEEKNKALHVLRSYKGVEMEKGGLSPQVKKLQKTFSFKSFFDEVKESEKSFNEGEIEDDEMLEMRTPLSRSVSYESRTAKTDRNERSGNLLRQRRIGTVHNVWYEEAQKSRTLRKKVLMKRCTSHIQFKTNEHLGQRIDDVRCGSVENVANLKPVPFIRFKDRYKDIDRTSTFNIKKHNSDINFLPIPTIVVTDTDSLVKDDKNIVSNTLKDMHLYNSLENVAKEVEIDNSDAVESICDCRICRDDEEDYSKSYLSRKLSKLFIKIVSLIEFGKKMTYWDENNNINEGEMFTCIMHVLKLMFGLWLRHFDHNPQVLST</sequence>
<evidence type="ECO:0000313" key="1">
    <source>
        <dbReference type="EMBL" id="KPI98886.1"/>
    </source>
</evidence>